<proteinExistence type="predicted"/>
<protein>
    <submittedName>
        <fullName evidence="3">Putative polyketide synthase protein</fullName>
    </submittedName>
</protein>
<name>A0A8H6AQX8_9HELO</name>
<dbReference type="CDD" id="cd00833">
    <property type="entry name" value="PKS"/>
    <property type="match status" value="1"/>
</dbReference>
<dbReference type="InterPro" id="IPR016039">
    <property type="entry name" value="Thiolase-like"/>
</dbReference>
<dbReference type="AlphaFoldDB" id="A0A8H6AQX8"/>
<dbReference type="EMBL" id="JABFCT010000011">
    <property type="protein sequence ID" value="KAF5872004.1"/>
    <property type="molecule type" value="Genomic_DNA"/>
</dbReference>
<dbReference type="RefSeq" id="XP_037190950.1">
    <property type="nucleotide sequence ID" value="XM_037339384.1"/>
</dbReference>
<evidence type="ECO:0000313" key="4">
    <source>
        <dbReference type="Proteomes" id="UP000531561"/>
    </source>
</evidence>
<reference evidence="3 4" key="1">
    <citation type="journal article" date="2020" name="Phytopathology">
        <title>A high-quality genome resource of Botrytis fragariae, a new and rapidly spreading fungal pathogen causing strawberry gray mold in the U.S.A.</title>
        <authorList>
            <person name="Wu Y."/>
            <person name="Saski C.A."/>
            <person name="Schnabel G."/>
            <person name="Xiao S."/>
            <person name="Hu M."/>
        </authorList>
    </citation>
    <scope>NUCLEOTIDE SEQUENCE [LARGE SCALE GENOMIC DNA]</scope>
    <source>
        <strain evidence="3 4">BVB16</strain>
    </source>
</reference>
<dbReference type="InterPro" id="IPR014030">
    <property type="entry name" value="Ketoacyl_synth_N"/>
</dbReference>
<feature type="domain" description="Ketosynthase family 3 (KS3)" evidence="2">
    <location>
        <begin position="16"/>
        <end position="307"/>
    </location>
</feature>
<keyword evidence="4" id="KW-1185">Reference proteome</keyword>
<accession>A0A8H6AQX8</accession>
<organism evidence="3 4">
    <name type="scientific">Botrytis fragariae</name>
    <dbReference type="NCBI Taxonomy" id="1964551"/>
    <lineage>
        <taxon>Eukaryota</taxon>
        <taxon>Fungi</taxon>
        <taxon>Dikarya</taxon>
        <taxon>Ascomycota</taxon>
        <taxon>Pezizomycotina</taxon>
        <taxon>Leotiomycetes</taxon>
        <taxon>Helotiales</taxon>
        <taxon>Sclerotiniaceae</taxon>
        <taxon>Botrytis</taxon>
    </lineage>
</organism>
<dbReference type="PROSITE" id="PS52004">
    <property type="entry name" value="KS3_2"/>
    <property type="match status" value="1"/>
</dbReference>
<dbReference type="InterPro" id="IPR050091">
    <property type="entry name" value="PKS_NRPS_Biosynth_Enz"/>
</dbReference>
<dbReference type="OrthoDB" id="329835at2759"/>
<dbReference type="GO" id="GO:0004312">
    <property type="term" value="F:fatty acid synthase activity"/>
    <property type="evidence" value="ECO:0007669"/>
    <property type="project" value="TreeGrafter"/>
</dbReference>
<dbReference type="Pfam" id="PF00109">
    <property type="entry name" value="ketoacyl-synt"/>
    <property type="match status" value="1"/>
</dbReference>
<dbReference type="PANTHER" id="PTHR43775">
    <property type="entry name" value="FATTY ACID SYNTHASE"/>
    <property type="match status" value="1"/>
</dbReference>
<comment type="caution">
    <text evidence="3">The sequence shown here is derived from an EMBL/GenBank/DDBJ whole genome shotgun (WGS) entry which is preliminary data.</text>
</comment>
<dbReference type="InterPro" id="IPR020841">
    <property type="entry name" value="PKS_Beta-ketoAc_synthase_dom"/>
</dbReference>
<dbReference type="GeneID" id="59263076"/>
<evidence type="ECO:0000313" key="3">
    <source>
        <dbReference type="EMBL" id="KAF5872004.1"/>
    </source>
</evidence>
<evidence type="ECO:0000259" key="2">
    <source>
        <dbReference type="PROSITE" id="PS52004"/>
    </source>
</evidence>
<evidence type="ECO:0000256" key="1">
    <source>
        <dbReference type="ARBA" id="ARBA00023268"/>
    </source>
</evidence>
<dbReference type="Proteomes" id="UP000531561">
    <property type="component" value="Unassembled WGS sequence"/>
</dbReference>
<dbReference type="SMART" id="SM00825">
    <property type="entry name" value="PKS_KS"/>
    <property type="match status" value="1"/>
</dbReference>
<dbReference type="PANTHER" id="PTHR43775:SF22">
    <property type="entry name" value="SYNTHASE, PUTATIVE (JCVI)-RELATED"/>
    <property type="match status" value="1"/>
</dbReference>
<dbReference type="GO" id="GO:0006633">
    <property type="term" value="P:fatty acid biosynthetic process"/>
    <property type="evidence" value="ECO:0007669"/>
    <property type="project" value="TreeGrafter"/>
</dbReference>
<keyword evidence="1" id="KW-0511">Multifunctional enzyme</keyword>
<sequence>MYIIPEVCFGRQTGPVEPVPLLTNLVKYYIDLLYQFYSLDSPWDLLANGGEAWSTVPAGRFNEIASYHPDLNDPNGKNKHRGGYFIDGDVRDFDHAFFHISQPVAAAMDPQQRILLELVYEAFESAGWRREECAGSRTAVFAASFGMDYERNLFKDILNLPVYQSHGTRTAILANRISHIFDLHSTSVTIDTGCSGGLVAFHQACQSLRKNESNATVVAAANLQLMSDHYISMSNQYMININGRFYPFDNRGDCYGRSEGFVVVVLKCLSDALRDRDPTQSIVLNSAINQDGYTASGIIQIVLPKLA</sequence>
<dbReference type="Gene3D" id="3.40.47.10">
    <property type="match status" value="1"/>
</dbReference>
<gene>
    <name evidence="3" type="ORF">Bfra_009031</name>
</gene>
<dbReference type="GO" id="GO:0044550">
    <property type="term" value="P:secondary metabolite biosynthetic process"/>
    <property type="evidence" value="ECO:0007669"/>
    <property type="project" value="TreeGrafter"/>
</dbReference>
<dbReference type="SUPFAM" id="SSF53901">
    <property type="entry name" value="Thiolase-like"/>
    <property type="match status" value="1"/>
</dbReference>